<evidence type="ECO:0000256" key="3">
    <source>
        <dbReference type="ARBA" id="ARBA00022605"/>
    </source>
</evidence>
<proteinExistence type="inferred from homology"/>
<dbReference type="UniPathway" id="UPA00904">
    <property type="reaction ID" value="UER00878"/>
</dbReference>
<dbReference type="Gene3D" id="2.60.120.10">
    <property type="entry name" value="Jelly Rolls"/>
    <property type="match status" value="1"/>
</dbReference>
<protein>
    <recommendedName>
        <fullName evidence="9">Acireductone dioxygenase</fullName>
    </recommendedName>
    <alternativeName>
        <fullName evidence="9">1,2-dihydroxy-3-keto-5-methylthiopentene dioxygenase</fullName>
        <shortName evidence="9">DHK-MTPene dioxygenase</shortName>
    </alternativeName>
    <alternativeName>
        <fullName evidence="9">Acireductone dioxygenase (Fe(2+)-requiring)</fullName>
        <shortName evidence="9">ARD'</shortName>
        <shortName evidence="9">Fe-ARD</shortName>
        <ecNumber evidence="9">1.13.11.54</ecNumber>
    </alternativeName>
    <alternativeName>
        <fullName evidence="9">Acireductone dioxygenase (Ni(2+)-requiring)</fullName>
        <shortName evidence="9">ARD</shortName>
        <shortName evidence="9">Ni-ARD</shortName>
        <ecNumber evidence="9">1.13.11.53</ecNumber>
    </alternativeName>
</protein>
<evidence type="ECO:0000256" key="9">
    <source>
        <dbReference type="HAMAP-Rule" id="MF_01682"/>
    </source>
</evidence>
<dbReference type="InterPro" id="IPR014710">
    <property type="entry name" value="RmlC-like_jellyroll"/>
</dbReference>
<name>A0A2U9S7F3_9PROT</name>
<dbReference type="GO" id="GO:0005506">
    <property type="term" value="F:iron ion binding"/>
    <property type="evidence" value="ECO:0007669"/>
    <property type="project" value="UniProtKB-UniRule"/>
</dbReference>
<dbReference type="InterPro" id="IPR023956">
    <property type="entry name" value="ARD_bac"/>
</dbReference>
<dbReference type="GO" id="GO:0010309">
    <property type="term" value="F:acireductone dioxygenase [iron(II)-requiring] activity"/>
    <property type="evidence" value="ECO:0007669"/>
    <property type="project" value="UniProtKB-UniRule"/>
</dbReference>
<dbReference type="CDD" id="cd02232">
    <property type="entry name" value="cupin_ARD"/>
    <property type="match status" value="1"/>
</dbReference>
<sequence length="187" mass="20442">MSHLTVYLENDALRPELSTADPALMAGHLAHTGILFERWTAGAPLPASADGDAVLAAYAAQVEALKEARRFRSVDVVRVTPATEDAAALRARFLDEHTHDEDEARFFVEGSGAFYIHLDSRVFRVVCGAGDLLSIPAGTPHWFDMGARPRFTAIRFFTRPDGWIASPTGDTIAARFPLFEPETMEAA</sequence>
<keyword evidence="3 9" id="KW-0028">Amino-acid biosynthesis</keyword>
<keyword evidence="8 9" id="KW-0486">Methionine biosynthesis</keyword>
<evidence type="ECO:0000256" key="1">
    <source>
        <dbReference type="ARBA" id="ARBA00000428"/>
    </source>
</evidence>
<feature type="binding site" evidence="9">
    <location>
        <position position="103"/>
    </location>
    <ligand>
        <name>Ni(2+)</name>
        <dbReference type="ChEBI" id="CHEBI:49786"/>
    </ligand>
</feature>
<keyword evidence="5 9" id="KW-0223">Dioxygenase</keyword>
<dbReference type="PANTHER" id="PTHR23418">
    <property type="entry name" value="ACIREDUCTONE DIOXYGENASE"/>
    <property type="match status" value="1"/>
</dbReference>
<keyword evidence="2 9" id="KW-0533">Nickel</keyword>
<dbReference type="RefSeq" id="WP_111066090.1">
    <property type="nucleotide sequence ID" value="NZ_CP029829.1"/>
</dbReference>
<evidence type="ECO:0000313" key="11">
    <source>
        <dbReference type="Proteomes" id="UP000249605"/>
    </source>
</evidence>
<dbReference type="Proteomes" id="UP000249605">
    <property type="component" value="Chromosome"/>
</dbReference>
<evidence type="ECO:0000256" key="7">
    <source>
        <dbReference type="ARBA" id="ARBA00023004"/>
    </source>
</evidence>
<dbReference type="GO" id="GO:0019509">
    <property type="term" value="P:L-methionine salvage from methylthioadenosine"/>
    <property type="evidence" value="ECO:0007669"/>
    <property type="project" value="UniProtKB-UniRule"/>
</dbReference>
<dbReference type="EC" id="1.13.11.53" evidence="9"/>
<feature type="site" description="Important to generate the dianion" evidence="9">
    <location>
        <position position="105"/>
    </location>
</feature>
<dbReference type="GO" id="GO:0010308">
    <property type="term" value="F:acireductone dioxygenase (Ni2+-requiring) activity"/>
    <property type="evidence" value="ECO:0007669"/>
    <property type="project" value="UniProtKB-UniRule"/>
</dbReference>
<feature type="binding site" evidence="9">
    <location>
        <position position="141"/>
    </location>
    <ligand>
        <name>Fe(2+)</name>
        <dbReference type="ChEBI" id="CHEBI:29033"/>
    </ligand>
</feature>
<dbReference type="Pfam" id="PF03079">
    <property type="entry name" value="ARD"/>
    <property type="match status" value="1"/>
</dbReference>
<comment type="cofactor">
    <cofactor evidence="9">
        <name>Fe(2+)</name>
        <dbReference type="ChEBI" id="CHEBI:29033"/>
    </cofactor>
    <text evidence="9">Binds 1 Fe(2+) cation per monomer.</text>
</comment>
<dbReference type="HAMAP" id="MF_01682">
    <property type="entry name" value="Salvage_MtnD"/>
    <property type="match status" value="1"/>
</dbReference>
<feature type="binding site" evidence="9">
    <location>
        <position position="97"/>
    </location>
    <ligand>
        <name>Fe(2+)</name>
        <dbReference type="ChEBI" id="CHEBI:29033"/>
    </ligand>
</feature>
<comment type="catalytic activity">
    <reaction evidence="9">
        <text>1,2-dihydroxy-5-(methylsulfanyl)pent-1-en-3-one + O2 = 3-(methylsulfanyl)propanoate + CO + formate + 2 H(+)</text>
        <dbReference type="Rhea" id="RHEA:14161"/>
        <dbReference type="ChEBI" id="CHEBI:15378"/>
        <dbReference type="ChEBI" id="CHEBI:15379"/>
        <dbReference type="ChEBI" id="CHEBI:15740"/>
        <dbReference type="ChEBI" id="CHEBI:17245"/>
        <dbReference type="ChEBI" id="CHEBI:49016"/>
        <dbReference type="ChEBI" id="CHEBI:49252"/>
        <dbReference type="EC" id="1.13.11.53"/>
    </reaction>
</comment>
<evidence type="ECO:0000256" key="8">
    <source>
        <dbReference type="ARBA" id="ARBA00023167"/>
    </source>
</evidence>
<feature type="binding site" evidence="9">
    <location>
        <position position="99"/>
    </location>
    <ligand>
        <name>Ni(2+)</name>
        <dbReference type="ChEBI" id="CHEBI:49786"/>
    </ligand>
</feature>
<evidence type="ECO:0000313" key="10">
    <source>
        <dbReference type="EMBL" id="AWU93549.1"/>
    </source>
</evidence>
<reference evidence="10 11" key="1">
    <citation type="journal article" date="2019" name="Int. J. Syst. Evol. Microbiol.">
        <title>Azospirillum ramasamyi sp. nov., a novel diazotrophic bacterium isolated from fermented bovine products.</title>
        <authorList>
            <person name="Anandham R."/>
            <person name="Heo J."/>
            <person name="Krishnamoorthy R."/>
            <person name="SenthilKumar M."/>
            <person name="Gopal N.O."/>
            <person name="Kim S.J."/>
            <person name="Kwon S.W."/>
        </authorList>
    </citation>
    <scope>NUCLEOTIDE SEQUENCE [LARGE SCALE GENOMIC DNA]</scope>
    <source>
        <strain evidence="10 11">M2T2B2</strain>
    </source>
</reference>
<keyword evidence="7 9" id="KW-0408">Iron</keyword>
<dbReference type="EMBL" id="CP029829">
    <property type="protein sequence ID" value="AWU93549.1"/>
    <property type="molecule type" value="Genomic_DNA"/>
</dbReference>
<dbReference type="InterPro" id="IPR011051">
    <property type="entry name" value="RmlC_Cupin_sf"/>
</dbReference>
<keyword evidence="11" id="KW-1185">Reference proteome</keyword>
<evidence type="ECO:0000256" key="6">
    <source>
        <dbReference type="ARBA" id="ARBA00023002"/>
    </source>
</evidence>
<comment type="similarity">
    <text evidence="9">Belongs to the acireductone dioxygenase (ARD) family.</text>
</comment>
<feature type="binding site" evidence="9">
    <location>
        <position position="141"/>
    </location>
    <ligand>
        <name>Ni(2+)</name>
        <dbReference type="ChEBI" id="CHEBI:49786"/>
    </ligand>
</feature>
<evidence type="ECO:0000256" key="5">
    <source>
        <dbReference type="ARBA" id="ARBA00022964"/>
    </source>
</evidence>
<feature type="binding site" evidence="9">
    <location>
        <position position="97"/>
    </location>
    <ligand>
        <name>Ni(2+)</name>
        <dbReference type="ChEBI" id="CHEBI:49786"/>
    </ligand>
</feature>
<gene>
    <name evidence="9" type="primary">mtnD</name>
    <name evidence="10" type="ORF">DM194_04330</name>
</gene>
<evidence type="ECO:0000256" key="4">
    <source>
        <dbReference type="ARBA" id="ARBA00022723"/>
    </source>
</evidence>
<feature type="binding site" evidence="9">
    <location>
        <position position="103"/>
    </location>
    <ligand>
        <name>Fe(2+)</name>
        <dbReference type="ChEBI" id="CHEBI:29033"/>
    </ligand>
</feature>
<keyword evidence="4 9" id="KW-0479">Metal-binding</keyword>
<dbReference type="OrthoDB" id="9795636at2"/>
<dbReference type="GO" id="GO:0019284">
    <property type="term" value="P:L-methionine salvage from S-adenosylmethionine"/>
    <property type="evidence" value="ECO:0007669"/>
    <property type="project" value="InterPro"/>
</dbReference>
<dbReference type="InterPro" id="IPR004313">
    <property type="entry name" value="ARD"/>
</dbReference>
<dbReference type="EC" id="1.13.11.54" evidence="9"/>
<organism evidence="10 11">
    <name type="scientific">Azospirillum ramasamyi</name>
    <dbReference type="NCBI Taxonomy" id="682998"/>
    <lineage>
        <taxon>Bacteria</taxon>
        <taxon>Pseudomonadati</taxon>
        <taxon>Pseudomonadota</taxon>
        <taxon>Alphaproteobacteria</taxon>
        <taxon>Rhodospirillales</taxon>
        <taxon>Azospirillaceae</taxon>
        <taxon>Azospirillum</taxon>
    </lineage>
</organism>
<keyword evidence="6 9" id="KW-0560">Oxidoreductase</keyword>
<dbReference type="PANTHER" id="PTHR23418:SF0">
    <property type="entry name" value="ACIREDUCTONE DIOXYGENASE"/>
    <property type="match status" value="1"/>
</dbReference>
<dbReference type="GO" id="GO:0016151">
    <property type="term" value="F:nickel cation binding"/>
    <property type="evidence" value="ECO:0007669"/>
    <property type="project" value="UniProtKB-UniRule"/>
</dbReference>
<feature type="binding site" evidence="9">
    <location>
        <position position="99"/>
    </location>
    <ligand>
        <name>Fe(2+)</name>
        <dbReference type="ChEBI" id="CHEBI:29033"/>
    </ligand>
</feature>
<comment type="cofactor">
    <cofactor evidence="9">
        <name>Ni(2+)</name>
        <dbReference type="ChEBI" id="CHEBI:49786"/>
    </cofactor>
    <text evidence="9">Binds 1 nickel ion per monomer.</text>
</comment>
<evidence type="ECO:0000256" key="2">
    <source>
        <dbReference type="ARBA" id="ARBA00022596"/>
    </source>
</evidence>
<comment type="catalytic activity">
    <reaction evidence="1 9">
        <text>1,2-dihydroxy-5-(methylsulfanyl)pent-1-en-3-one + O2 = 4-methylsulfanyl-2-oxobutanoate + formate + 2 H(+)</text>
        <dbReference type="Rhea" id="RHEA:24504"/>
        <dbReference type="ChEBI" id="CHEBI:15378"/>
        <dbReference type="ChEBI" id="CHEBI:15379"/>
        <dbReference type="ChEBI" id="CHEBI:15740"/>
        <dbReference type="ChEBI" id="CHEBI:16723"/>
        <dbReference type="ChEBI" id="CHEBI:49252"/>
        <dbReference type="EC" id="1.13.11.54"/>
    </reaction>
</comment>
<comment type="subunit">
    <text evidence="9">Monomer.</text>
</comment>
<dbReference type="AlphaFoldDB" id="A0A2U9S7F3"/>
<feature type="site" description="May play a role in metal incorporation in vivo" evidence="9">
    <location>
        <position position="96"/>
    </location>
</feature>
<dbReference type="SUPFAM" id="SSF51182">
    <property type="entry name" value="RmlC-like cupins"/>
    <property type="match status" value="1"/>
</dbReference>
<feature type="site" description="May play a role in transmitting local conformational changes" evidence="9">
    <location>
        <position position="102"/>
    </location>
</feature>
<comment type="pathway">
    <text evidence="9">Amino-acid biosynthesis; L-methionine biosynthesis via salvage pathway; L-methionine from S-methyl-5-thio-alpha-D-ribose 1-phosphate: step 5/6.</text>
</comment>
<dbReference type="KEGG" id="azm:DM194_04330"/>
<accession>A0A2U9S7F3</accession>
<comment type="function">
    <text evidence="9">Catalyzes 2 different reactions between oxygene and the acireductone 1,2-dihydroxy-3-keto-5-methylthiopentene (DHK-MTPene) depending upon the metal bound in the active site. Fe-containing acireductone dioxygenase (Fe-ARD) produces formate and 2-keto-4-methylthiobutyrate (KMTB), the alpha-ketoacid precursor of methionine in the methionine recycle pathway. Ni-containing acireductone dioxygenase (Ni-ARD) produces methylthiopropionate, carbon monoxide and formate, and does not lie on the methionine recycle pathway.</text>
</comment>